<feature type="domain" description="Rhodanese" evidence="2">
    <location>
        <begin position="149"/>
        <end position="240"/>
    </location>
</feature>
<dbReference type="InterPro" id="IPR036873">
    <property type="entry name" value="Rhodanese-like_dom_sf"/>
</dbReference>
<accession>A0ABU5DK93</accession>
<proteinExistence type="predicted"/>
<protein>
    <submittedName>
        <fullName evidence="3">Rhodanese-like domain-containing protein</fullName>
    </submittedName>
</protein>
<dbReference type="InterPro" id="IPR051126">
    <property type="entry name" value="Thiosulfate_sulfurtransferase"/>
</dbReference>
<dbReference type="RefSeq" id="WP_320424669.1">
    <property type="nucleotide sequence ID" value="NZ_JAXCLA010000006.1"/>
</dbReference>
<comment type="caution">
    <text evidence="3">The sequence shown here is derived from an EMBL/GenBank/DDBJ whole genome shotgun (WGS) entry which is preliminary data.</text>
</comment>
<evidence type="ECO:0000259" key="2">
    <source>
        <dbReference type="PROSITE" id="PS50206"/>
    </source>
</evidence>
<dbReference type="Proteomes" id="UP001285263">
    <property type="component" value="Unassembled WGS sequence"/>
</dbReference>
<keyword evidence="4" id="KW-1185">Reference proteome</keyword>
<gene>
    <name evidence="3" type="ORF">SNE35_19585</name>
</gene>
<dbReference type="PANTHER" id="PTHR43855">
    <property type="entry name" value="THIOSULFATE SULFURTRANSFERASE"/>
    <property type="match status" value="1"/>
</dbReference>
<dbReference type="EMBL" id="JAXCLA010000006">
    <property type="protein sequence ID" value="MDY0746723.1"/>
    <property type="molecule type" value="Genomic_DNA"/>
</dbReference>
<dbReference type="SUPFAM" id="SSF52821">
    <property type="entry name" value="Rhodanese/Cell cycle control phosphatase"/>
    <property type="match status" value="3"/>
</dbReference>
<dbReference type="Pfam" id="PF00581">
    <property type="entry name" value="Rhodanese"/>
    <property type="match status" value="2"/>
</dbReference>
<evidence type="ECO:0000313" key="3">
    <source>
        <dbReference type="EMBL" id="MDY0746723.1"/>
    </source>
</evidence>
<dbReference type="PANTHER" id="PTHR43855:SF1">
    <property type="entry name" value="THIOSULFATE SULFURTRANSFERASE"/>
    <property type="match status" value="1"/>
</dbReference>
<evidence type="ECO:0000313" key="4">
    <source>
        <dbReference type="Proteomes" id="UP001285263"/>
    </source>
</evidence>
<sequence>MTASLVAGLPRIDGAAVRQLWRDGREIALLDVRDEHAHAQGHPLFAAQLELADLADEAPWRLPRRGVPIVLLDDDGRDDGPAAAMLGPLRALGHVELALLDGGIAGWTAGGGELFADVNSPSKAFGELVEHERGTPSLPAESLWALQSAGADLVVLDARRFDEYRTMAIPGGISVPGGELLLRARALAPDPRTRIVVNCAGRTRSLIGAQTLINGGLPNPVAALRNGTIGWTLAGLPLARGLEQRFDAEQREGLAQAQQAARTLARRAGAVELTAAELARWQADGTRTLYRWDVRDAAEYAAGHLPGFGHAPGGQLVQETDAFAAVRGARIALVDGGPRHDGVRAPITAHWLAQMGWEVGWLAEAESADFSETGAWAPAQRRRATRRYQRPYEGTAASAETMQAYLDWEYGLVAQLARDGTHRFHVLQP</sequence>
<name>A0ABU5DK93_9BURK</name>
<feature type="domain" description="Rhodanese" evidence="2">
    <location>
        <begin position="293"/>
        <end position="374"/>
    </location>
</feature>
<organism evidence="3 4">
    <name type="scientific">Roseateles agri</name>
    <dbReference type="NCBI Taxonomy" id="3098619"/>
    <lineage>
        <taxon>Bacteria</taxon>
        <taxon>Pseudomonadati</taxon>
        <taxon>Pseudomonadota</taxon>
        <taxon>Betaproteobacteria</taxon>
        <taxon>Burkholderiales</taxon>
        <taxon>Sphaerotilaceae</taxon>
        <taxon>Roseateles</taxon>
    </lineage>
</organism>
<dbReference type="InterPro" id="IPR001763">
    <property type="entry name" value="Rhodanese-like_dom"/>
</dbReference>
<reference evidence="3 4" key="1">
    <citation type="submission" date="2023-11" db="EMBL/GenBank/DDBJ databases">
        <title>Paucibacter sp. nov., isolated from fresh soil in Korea.</title>
        <authorList>
            <person name="Le N.T.T."/>
        </authorList>
    </citation>
    <scope>NUCLEOTIDE SEQUENCE [LARGE SCALE GENOMIC DNA]</scope>
    <source>
        <strain evidence="3 4">R3-3</strain>
    </source>
</reference>
<keyword evidence="1" id="KW-0677">Repeat</keyword>
<dbReference type="SMART" id="SM00450">
    <property type="entry name" value="RHOD"/>
    <property type="match status" value="3"/>
</dbReference>
<evidence type="ECO:0000256" key="1">
    <source>
        <dbReference type="ARBA" id="ARBA00022737"/>
    </source>
</evidence>
<feature type="domain" description="Rhodanese" evidence="2">
    <location>
        <begin position="23"/>
        <end position="116"/>
    </location>
</feature>
<dbReference type="PROSITE" id="PS50206">
    <property type="entry name" value="RHODANESE_3"/>
    <property type="match status" value="3"/>
</dbReference>
<dbReference type="Gene3D" id="3.40.250.10">
    <property type="entry name" value="Rhodanese-like domain"/>
    <property type="match status" value="3"/>
</dbReference>